<evidence type="ECO:0000259" key="2">
    <source>
        <dbReference type="Pfam" id="PF13399"/>
    </source>
</evidence>
<accession>A0A542YNI4</accession>
<feature type="compositionally biased region" description="Acidic residues" evidence="1">
    <location>
        <begin position="159"/>
        <end position="172"/>
    </location>
</feature>
<dbReference type="Proteomes" id="UP000319516">
    <property type="component" value="Unassembled WGS sequence"/>
</dbReference>
<reference evidence="3 4" key="1">
    <citation type="submission" date="2019-06" db="EMBL/GenBank/DDBJ databases">
        <title>Sequencing the genomes of 1000 actinobacteria strains.</title>
        <authorList>
            <person name="Klenk H.-P."/>
        </authorList>
    </citation>
    <scope>NUCLEOTIDE SEQUENCE [LARGE SCALE GENOMIC DNA]</scope>
    <source>
        <strain evidence="3 4">DSM 12335</strain>
    </source>
</reference>
<keyword evidence="4" id="KW-1185">Reference proteome</keyword>
<dbReference type="Pfam" id="PF13399">
    <property type="entry name" value="LytR_C"/>
    <property type="match status" value="1"/>
</dbReference>
<gene>
    <name evidence="3" type="ORF">FB467_0760</name>
</gene>
<comment type="caution">
    <text evidence="3">The sequence shown here is derived from an EMBL/GenBank/DDBJ whole genome shotgun (WGS) entry which is preliminary data.</text>
</comment>
<dbReference type="Gene3D" id="3.30.70.2390">
    <property type="match status" value="1"/>
</dbReference>
<organism evidence="3 4">
    <name type="scientific">Ornithinicoccus hortensis</name>
    <dbReference type="NCBI Taxonomy" id="82346"/>
    <lineage>
        <taxon>Bacteria</taxon>
        <taxon>Bacillati</taxon>
        <taxon>Actinomycetota</taxon>
        <taxon>Actinomycetes</taxon>
        <taxon>Micrococcales</taxon>
        <taxon>Intrasporangiaceae</taxon>
        <taxon>Ornithinicoccus</taxon>
    </lineage>
</organism>
<name>A0A542YNI4_9MICO</name>
<evidence type="ECO:0000313" key="3">
    <source>
        <dbReference type="EMBL" id="TQL49675.1"/>
    </source>
</evidence>
<evidence type="ECO:0000256" key="1">
    <source>
        <dbReference type="SAM" id="MobiDB-lite"/>
    </source>
</evidence>
<dbReference type="OrthoDB" id="4871865at2"/>
<protein>
    <submittedName>
        <fullName evidence="3">LytR cell envelope-related transcriptional attenuator</fullName>
    </submittedName>
</protein>
<dbReference type="RefSeq" id="WP_141783902.1">
    <property type="nucleotide sequence ID" value="NZ_BAAAIK010000003.1"/>
</dbReference>
<sequence length="180" mass="19218">MGYVRTAGMSTAARRRRRRTALVLTGLLVLLIAVFAYAGAYYKGWLGSDEESAGGDGEQVTATATAEPLQPEDVQVNVYNATDRAGLATRTAAALDARGYDVQTSDNDPEKSTVEGAAHIRFGPEGAEAAAVLHDLVPDAELLEDERESAEIDLVLGPDFEEFPEIEDEESEPTSTGGDR</sequence>
<dbReference type="InterPro" id="IPR027381">
    <property type="entry name" value="LytR/CpsA/Psr_C"/>
</dbReference>
<dbReference type="AlphaFoldDB" id="A0A542YNI4"/>
<feature type="region of interest" description="Disordered" evidence="1">
    <location>
        <begin position="158"/>
        <end position="180"/>
    </location>
</feature>
<evidence type="ECO:0000313" key="4">
    <source>
        <dbReference type="Proteomes" id="UP000319516"/>
    </source>
</evidence>
<proteinExistence type="predicted"/>
<feature type="domain" description="LytR/CpsA/Psr regulator C-terminal" evidence="2">
    <location>
        <begin position="73"/>
        <end position="160"/>
    </location>
</feature>
<dbReference type="EMBL" id="VFOP01000001">
    <property type="protein sequence ID" value="TQL49675.1"/>
    <property type="molecule type" value="Genomic_DNA"/>
</dbReference>